<reference evidence="3 5" key="1">
    <citation type="submission" date="2014-09" db="EMBL/GenBank/DDBJ databases">
        <authorList>
            <person name="McGinnis J.M."/>
            <person name="Wolfgang W.J."/>
        </authorList>
    </citation>
    <scope>NUCLEOTIDE SEQUENCE [LARGE SCALE GENOMIC DNA]</scope>
    <source>
        <strain evidence="3 5">JCM 14014</strain>
    </source>
</reference>
<reference evidence="3 5" key="2">
    <citation type="submission" date="2014-10" db="EMBL/GenBank/DDBJ databases">
        <title>Paracoccus sanguinis sp. nov., isolated from clinical specimens of New York State patients.</title>
        <authorList>
            <person name="Mingle L.A."/>
            <person name="Cole J.A."/>
            <person name="Lapierre P."/>
            <person name="Musser K.A."/>
        </authorList>
    </citation>
    <scope>NUCLEOTIDE SEQUENCE [LARGE SCALE GENOMIC DNA]</scope>
    <source>
        <strain evidence="3 5">JCM 14014</strain>
    </source>
</reference>
<evidence type="ECO:0000256" key="1">
    <source>
        <dbReference type="SAM" id="MobiDB-lite"/>
    </source>
</evidence>
<name>A0A099EXC9_9RHOB</name>
<sequence length="114" mass="12419">MLCRYRHNCHASGHHSRLNRNLTGSFGSKKYAFEEMIAEQTAAFSCAALGIVPTVRHADYIGSWLEVMREDSRAIVRAASQASKAADWLLSHLPAEDAGEPDASVTETDRSAAA</sequence>
<dbReference type="Proteomes" id="UP000029846">
    <property type="component" value="Unassembled WGS sequence"/>
</dbReference>
<organism evidence="3 5">
    <name type="scientific">Paracoccus halophilus</name>
    <dbReference type="NCBI Taxonomy" id="376733"/>
    <lineage>
        <taxon>Bacteria</taxon>
        <taxon>Pseudomonadati</taxon>
        <taxon>Pseudomonadota</taxon>
        <taxon>Alphaproteobacteria</taxon>
        <taxon>Rhodobacterales</taxon>
        <taxon>Paracoccaceae</taxon>
        <taxon>Paracoccus</taxon>
    </lineage>
</organism>
<dbReference type="EMBL" id="JRKN01000029">
    <property type="protein sequence ID" value="KGJ02884.1"/>
    <property type="molecule type" value="Genomic_DNA"/>
</dbReference>
<evidence type="ECO:0000313" key="5">
    <source>
        <dbReference type="Proteomes" id="UP000029846"/>
    </source>
</evidence>
<dbReference type="eggNOG" id="COG4227">
    <property type="taxonomic scope" value="Bacteria"/>
</dbReference>
<feature type="domain" description="Polyvalent protein metallopeptidase" evidence="2">
    <location>
        <begin position="8"/>
        <end position="81"/>
    </location>
</feature>
<dbReference type="RefSeq" id="WP_036743064.1">
    <property type="nucleotide sequence ID" value="NZ_FOJO01000025.1"/>
</dbReference>
<gene>
    <name evidence="3" type="ORF">IT41_15935</name>
    <name evidence="4" type="ORF">SAMN04487972_12540</name>
</gene>
<evidence type="ECO:0000313" key="4">
    <source>
        <dbReference type="EMBL" id="SFA59857.1"/>
    </source>
</evidence>
<evidence type="ECO:0000313" key="6">
    <source>
        <dbReference type="Proteomes" id="UP000182312"/>
    </source>
</evidence>
<dbReference type="EMBL" id="FOJO01000025">
    <property type="protein sequence ID" value="SFA59857.1"/>
    <property type="molecule type" value="Genomic_DNA"/>
</dbReference>
<dbReference type="STRING" id="376733.SAMN04487972_12540"/>
<evidence type="ECO:0000313" key="3">
    <source>
        <dbReference type="EMBL" id="KGJ02884.1"/>
    </source>
</evidence>
<evidence type="ECO:0000259" key="2">
    <source>
        <dbReference type="Pfam" id="PF18818"/>
    </source>
</evidence>
<dbReference type="Pfam" id="PF18818">
    <property type="entry name" value="MPTase-PolyVal"/>
    <property type="match status" value="1"/>
</dbReference>
<feature type="region of interest" description="Disordered" evidence="1">
    <location>
        <begin position="95"/>
        <end position="114"/>
    </location>
</feature>
<accession>A0A099EXC9</accession>
<dbReference type="Proteomes" id="UP000182312">
    <property type="component" value="Unassembled WGS sequence"/>
</dbReference>
<proteinExistence type="predicted"/>
<keyword evidence="5" id="KW-1185">Reference proteome</keyword>
<dbReference type="InterPro" id="IPR041459">
    <property type="entry name" value="MPTase-PolyVal"/>
</dbReference>
<protein>
    <recommendedName>
        <fullName evidence="2">Polyvalent protein metallopeptidase domain-containing protein</fullName>
    </recommendedName>
</protein>
<dbReference type="AlphaFoldDB" id="A0A099EXC9"/>
<reference evidence="4 6" key="3">
    <citation type="submission" date="2016-10" db="EMBL/GenBank/DDBJ databases">
        <authorList>
            <person name="de Groot N.N."/>
        </authorList>
    </citation>
    <scope>NUCLEOTIDE SEQUENCE [LARGE SCALE GENOMIC DNA]</scope>
    <source>
        <strain evidence="4 6">CGMCC 1.6117</strain>
    </source>
</reference>